<dbReference type="SUPFAM" id="SSF52058">
    <property type="entry name" value="L domain-like"/>
    <property type="match status" value="1"/>
</dbReference>
<dbReference type="Proteomes" id="UP001165085">
    <property type="component" value="Unassembled WGS sequence"/>
</dbReference>
<keyword evidence="2" id="KW-1185">Reference proteome</keyword>
<dbReference type="PANTHER" id="PTHR45661:SF3">
    <property type="entry name" value="IG-LIKE DOMAIN-CONTAINING PROTEIN"/>
    <property type="match status" value="1"/>
</dbReference>
<evidence type="ECO:0008006" key="3">
    <source>
        <dbReference type="Google" id="ProtNLM"/>
    </source>
</evidence>
<proteinExistence type="predicted"/>
<dbReference type="PANTHER" id="PTHR45661">
    <property type="entry name" value="SURFACE ANTIGEN"/>
    <property type="match status" value="1"/>
</dbReference>
<dbReference type="AlphaFoldDB" id="A0A9W7EDG2"/>
<name>A0A9W7EDG2_9STRA</name>
<protein>
    <recommendedName>
        <fullName evidence="3">Leucine-rich repeat domain-containing protein</fullName>
    </recommendedName>
</protein>
<dbReference type="InterPro" id="IPR026906">
    <property type="entry name" value="LRR_5"/>
</dbReference>
<dbReference type="OrthoDB" id="1421090at2759"/>
<evidence type="ECO:0000313" key="2">
    <source>
        <dbReference type="Proteomes" id="UP001165085"/>
    </source>
</evidence>
<sequence length="248" mass="27993">MEQVTKVVFLLNITKVGVSACAWAVNLVVVDIPEGITIIGDRSFFGCKSLKDIKFPKSLTSIDRFSFACCLSLEKVDLLHTKVNYIGDSAFERCTSLTEMKVPDSLQELGTCVFRDCYELVPPTSSYINVSNSNLVVAYLRCIQSDDADDADDADAAEDSGIEGDFSSFPALRSSQGTLRMWRFDSERSNATQYDEDKLAQIQAKVMEREAYRQSRKYDEADDVRVCLEMDYSVQVDDDSRIWYFEKS</sequence>
<organism evidence="1 2">
    <name type="scientific">Triparma strigata</name>
    <dbReference type="NCBI Taxonomy" id="1606541"/>
    <lineage>
        <taxon>Eukaryota</taxon>
        <taxon>Sar</taxon>
        <taxon>Stramenopiles</taxon>
        <taxon>Ochrophyta</taxon>
        <taxon>Bolidophyceae</taxon>
        <taxon>Parmales</taxon>
        <taxon>Triparmaceae</taxon>
        <taxon>Triparma</taxon>
    </lineage>
</organism>
<gene>
    <name evidence="1" type="ORF">TrST_g4003</name>
</gene>
<accession>A0A9W7EDG2</accession>
<dbReference type="InterPro" id="IPR032675">
    <property type="entry name" value="LRR_dom_sf"/>
</dbReference>
<reference evidence="2" key="1">
    <citation type="journal article" date="2023" name="Commun. Biol.">
        <title>Genome analysis of Parmales, the sister group of diatoms, reveals the evolutionary specialization of diatoms from phago-mixotrophs to photoautotrophs.</title>
        <authorList>
            <person name="Ban H."/>
            <person name="Sato S."/>
            <person name="Yoshikawa S."/>
            <person name="Yamada K."/>
            <person name="Nakamura Y."/>
            <person name="Ichinomiya M."/>
            <person name="Sato N."/>
            <person name="Blanc-Mathieu R."/>
            <person name="Endo H."/>
            <person name="Kuwata A."/>
            <person name="Ogata H."/>
        </authorList>
    </citation>
    <scope>NUCLEOTIDE SEQUENCE [LARGE SCALE GENOMIC DNA]</scope>
    <source>
        <strain evidence="2">NIES 3701</strain>
    </source>
</reference>
<comment type="caution">
    <text evidence="1">The sequence shown here is derived from an EMBL/GenBank/DDBJ whole genome shotgun (WGS) entry which is preliminary data.</text>
</comment>
<dbReference type="EMBL" id="BRXY01000181">
    <property type="protein sequence ID" value="GMH74703.1"/>
    <property type="molecule type" value="Genomic_DNA"/>
</dbReference>
<dbReference type="Gene3D" id="3.80.10.10">
    <property type="entry name" value="Ribonuclease Inhibitor"/>
    <property type="match status" value="1"/>
</dbReference>
<dbReference type="Pfam" id="PF13306">
    <property type="entry name" value="LRR_5"/>
    <property type="match status" value="1"/>
</dbReference>
<dbReference type="InterPro" id="IPR053139">
    <property type="entry name" value="Surface_bspA-like"/>
</dbReference>
<evidence type="ECO:0000313" key="1">
    <source>
        <dbReference type="EMBL" id="GMH74703.1"/>
    </source>
</evidence>